<dbReference type="AlphaFoldDB" id="A0A165INC7"/>
<name>A0A165INC7_XYLHT</name>
<evidence type="ECO:0000313" key="3">
    <source>
        <dbReference type="Proteomes" id="UP000076632"/>
    </source>
</evidence>
<feature type="compositionally biased region" description="Basic and acidic residues" evidence="1">
    <location>
        <begin position="234"/>
        <end position="244"/>
    </location>
</feature>
<feature type="compositionally biased region" description="Pro residues" evidence="1">
    <location>
        <begin position="170"/>
        <end position="188"/>
    </location>
</feature>
<dbReference type="GeneID" id="28899869"/>
<keyword evidence="3" id="KW-1185">Reference proteome</keyword>
<dbReference type="RefSeq" id="XP_018190704.1">
    <property type="nucleotide sequence ID" value="XM_018334732.1"/>
</dbReference>
<dbReference type="EMBL" id="KV407455">
    <property type="protein sequence ID" value="KZF25149.1"/>
    <property type="molecule type" value="Genomic_DNA"/>
</dbReference>
<evidence type="ECO:0000313" key="2">
    <source>
        <dbReference type="EMBL" id="KZF25149.1"/>
    </source>
</evidence>
<dbReference type="Proteomes" id="UP000076632">
    <property type="component" value="Unassembled WGS sequence"/>
</dbReference>
<proteinExistence type="predicted"/>
<sequence>MSSDTALIPGPPAGTLAPMSSLVPNCAICNAPPQAQCPCESDGLRIAVQQAEKRIMEPMLDKIRDWVIEHARQYVLQTFSAISAARKQQHASYLASLHNNPAYFPFGGPHPSQMAQMEIELKRGIDEDWRHTIQTYPDVLNYFYNLVELTLPSDNSPTVAEPSVGSHPQPEVPPQQPPQQEPSTPPRQPGRGSLNPEAAPGSEERRRQRRRRYSVGRETTTIPTAPPPPATKRTARDSNRVYGW</sequence>
<dbReference type="OrthoDB" id="5409477at2759"/>
<evidence type="ECO:0000256" key="1">
    <source>
        <dbReference type="SAM" id="MobiDB-lite"/>
    </source>
</evidence>
<organism evidence="2 3">
    <name type="scientific">Xylona heveae (strain CBS 132557 / TC161)</name>
    <dbReference type="NCBI Taxonomy" id="1328760"/>
    <lineage>
        <taxon>Eukaryota</taxon>
        <taxon>Fungi</taxon>
        <taxon>Dikarya</taxon>
        <taxon>Ascomycota</taxon>
        <taxon>Pezizomycotina</taxon>
        <taxon>Xylonomycetes</taxon>
        <taxon>Xylonales</taxon>
        <taxon>Xylonaceae</taxon>
        <taxon>Xylona</taxon>
    </lineage>
</organism>
<reference evidence="2 3" key="1">
    <citation type="journal article" date="2016" name="Fungal Biol.">
        <title>The genome of Xylona heveae provides a window into fungal endophytism.</title>
        <authorList>
            <person name="Gazis R."/>
            <person name="Kuo A."/>
            <person name="Riley R."/>
            <person name="LaButti K."/>
            <person name="Lipzen A."/>
            <person name="Lin J."/>
            <person name="Amirebrahimi M."/>
            <person name="Hesse C.N."/>
            <person name="Spatafora J.W."/>
            <person name="Henrissat B."/>
            <person name="Hainaut M."/>
            <person name="Grigoriev I.V."/>
            <person name="Hibbett D.S."/>
        </authorList>
    </citation>
    <scope>NUCLEOTIDE SEQUENCE [LARGE SCALE GENOMIC DNA]</scope>
    <source>
        <strain evidence="2 3">TC161</strain>
    </source>
</reference>
<feature type="region of interest" description="Disordered" evidence="1">
    <location>
        <begin position="154"/>
        <end position="244"/>
    </location>
</feature>
<accession>A0A165INC7</accession>
<dbReference type="InParanoid" id="A0A165INC7"/>
<protein>
    <submittedName>
        <fullName evidence="2">Uncharacterized protein</fullName>
    </submittedName>
</protein>
<gene>
    <name evidence="2" type="ORF">L228DRAFT_265623</name>
</gene>
<dbReference type="OMA" id="CECEANG"/>